<evidence type="ECO:0000313" key="2">
    <source>
        <dbReference type="Proteomes" id="UP000042958"/>
    </source>
</evidence>
<dbReference type="EMBL" id="CDHK01000002">
    <property type="protein sequence ID" value="CEJ55675.1"/>
    <property type="molecule type" value="Genomic_DNA"/>
</dbReference>
<gene>
    <name evidence="1" type="ORF">PMG11_01923</name>
</gene>
<keyword evidence="2" id="KW-1185">Reference proteome</keyword>
<dbReference type="OrthoDB" id="4324662at2759"/>
<sequence>MQANTAPATKNATQYAPAYEWQPTIPPSTMMMPTSNCPPPAENQAQFVDAQDSTGYICEVAQNVAIVEKQSPTGTVFIPIQRHLSELCTKFHCRQENDNEYTLGDIYLALKSETGYARAESCTSPLFIRLQVQLMDNNFACSEQGRFAQLLLYLHRPIKVRRQGAHFVPLNGMDQLEEARFDRLLPYQQMGRTHPGYYWMHISLPAFGGHVLIEMGSPEQLLFLFKPDR</sequence>
<protein>
    <submittedName>
        <fullName evidence="1">Uncharacterized protein</fullName>
    </submittedName>
</protein>
<reference evidence="2" key="1">
    <citation type="journal article" date="2015" name="Genome Announc.">
        <title>Draft genome sequence of the fungus Penicillium brasilianum MG11.</title>
        <authorList>
            <person name="Horn F."/>
            <person name="Linde J."/>
            <person name="Mattern D.J."/>
            <person name="Walther G."/>
            <person name="Guthke R."/>
            <person name="Brakhage A.A."/>
            <person name="Valiante V."/>
        </authorList>
    </citation>
    <scope>NUCLEOTIDE SEQUENCE [LARGE SCALE GENOMIC DNA]</scope>
    <source>
        <strain evidence="2">MG11</strain>
    </source>
</reference>
<proteinExistence type="predicted"/>
<dbReference type="Proteomes" id="UP000042958">
    <property type="component" value="Unassembled WGS sequence"/>
</dbReference>
<evidence type="ECO:0000313" key="1">
    <source>
        <dbReference type="EMBL" id="CEJ55675.1"/>
    </source>
</evidence>
<organism evidence="1 2">
    <name type="scientific">Penicillium brasilianum</name>
    <dbReference type="NCBI Taxonomy" id="104259"/>
    <lineage>
        <taxon>Eukaryota</taxon>
        <taxon>Fungi</taxon>
        <taxon>Dikarya</taxon>
        <taxon>Ascomycota</taxon>
        <taxon>Pezizomycotina</taxon>
        <taxon>Eurotiomycetes</taxon>
        <taxon>Eurotiomycetidae</taxon>
        <taxon>Eurotiales</taxon>
        <taxon>Aspergillaceae</taxon>
        <taxon>Penicillium</taxon>
    </lineage>
</organism>
<name>A0A0F7TGL3_PENBI</name>
<accession>A0A0F7TGL3</accession>
<dbReference type="AlphaFoldDB" id="A0A0F7TGL3"/>